<reference evidence="2" key="1">
    <citation type="submission" date="2017-03" db="EMBL/GenBank/DDBJ databases">
        <authorList>
            <person name="Herbold C."/>
        </authorList>
    </citation>
    <scope>NUCLEOTIDE SEQUENCE [LARGE SCALE GENOMIC DNA]</scope>
</reference>
<evidence type="ECO:0000313" key="2">
    <source>
        <dbReference type="Proteomes" id="UP000230607"/>
    </source>
</evidence>
<evidence type="ECO:0000313" key="1">
    <source>
        <dbReference type="EMBL" id="SMH70529.1"/>
    </source>
</evidence>
<accession>A0A2H1FCZ8</accession>
<organism evidence="1 2">
    <name type="scientific">Candidatus Nitrosotalea okcheonensis</name>
    <dbReference type="NCBI Taxonomy" id="1903276"/>
    <lineage>
        <taxon>Archaea</taxon>
        <taxon>Nitrososphaerota</taxon>
        <taxon>Nitrososphaeria</taxon>
        <taxon>Nitrosotaleales</taxon>
        <taxon>Nitrosotaleaceae</taxon>
        <taxon>Nitrosotalea</taxon>
    </lineage>
</organism>
<gene>
    <name evidence="1" type="ORF">NCS_10336</name>
</gene>
<proteinExistence type="predicted"/>
<keyword evidence="2" id="KW-1185">Reference proteome</keyword>
<dbReference type="Proteomes" id="UP000230607">
    <property type="component" value="Chromosome 1"/>
</dbReference>
<protein>
    <submittedName>
        <fullName evidence="1">Uncharacterized protein</fullName>
    </submittedName>
</protein>
<name>A0A2H1FCZ8_9ARCH</name>
<sequence>MTVSNNIIVNGSFQYHAFNNIQYEKKQAGIFMVYILGKKNSITNAS</sequence>
<dbReference type="EMBL" id="LT841358">
    <property type="protein sequence ID" value="SMH70529.1"/>
    <property type="molecule type" value="Genomic_DNA"/>
</dbReference>
<dbReference type="AlphaFoldDB" id="A0A2H1FCZ8"/>